<dbReference type="AlphaFoldDB" id="A0A9W8N4C8"/>
<reference evidence="2" key="1">
    <citation type="submission" date="2022-07" db="EMBL/GenBank/DDBJ databases">
        <title>Genome Sequence of Xylaria arbuscula.</title>
        <authorList>
            <person name="Buettner E."/>
        </authorList>
    </citation>
    <scope>NUCLEOTIDE SEQUENCE</scope>
    <source>
        <strain evidence="2">VT107</strain>
    </source>
</reference>
<organism evidence="2 3">
    <name type="scientific">Xylaria arbuscula</name>
    <dbReference type="NCBI Taxonomy" id="114810"/>
    <lineage>
        <taxon>Eukaryota</taxon>
        <taxon>Fungi</taxon>
        <taxon>Dikarya</taxon>
        <taxon>Ascomycota</taxon>
        <taxon>Pezizomycotina</taxon>
        <taxon>Sordariomycetes</taxon>
        <taxon>Xylariomycetidae</taxon>
        <taxon>Xylariales</taxon>
        <taxon>Xylariaceae</taxon>
        <taxon>Xylaria</taxon>
    </lineage>
</organism>
<dbReference type="EMBL" id="JANPWZ010003078">
    <property type="protein sequence ID" value="KAJ3554402.1"/>
    <property type="molecule type" value="Genomic_DNA"/>
</dbReference>
<proteinExistence type="predicted"/>
<name>A0A9W8N4C8_9PEZI</name>
<dbReference type="Proteomes" id="UP001148614">
    <property type="component" value="Unassembled WGS sequence"/>
</dbReference>
<sequence length="354" mass="39545">MMPQKERRLPFDGTDTDYVNFLEERVISLEKTVDDLKRQKSRPQDIALRNSPRPQAKRKATDSAAQNKRVFSSRLDETVSRFLQLFPSIPSQWDEKRETTGLVAPEQAIEVFHILTRLSSPTSSAAIGSRPKSKSSPLEILNDYYTFASHLKQNAEKQTQLSRYAALLFLGICSVTRQTGLTVDHVDDRIKAYFGKSEYSTHYCGRMRTASKWSAKLMEKLEVSVGRHGPELLLLYGPDVALYNKLSESPGCIEDIAGTITSKVSFLHSNAIEQPAISFSMPFMLAFMGLDLQCVNKALGTTLSEEDYASRARAVESLASHDYDGQQQQGTALGISYESDDFQHGQIVEASIGE</sequence>
<evidence type="ECO:0000256" key="1">
    <source>
        <dbReference type="SAM" id="MobiDB-lite"/>
    </source>
</evidence>
<comment type="caution">
    <text evidence="2">The sequence shown here is derived from an EMBL/GenBank/DDBJ whole genome shotgun (WGS) entry which is preliminary data.</text>
</comment>
<gene>
    <name evidence="2" type="ORF">NPX13_g10621</name>
</gene>
<evidence type="ECO:0000313" key="3">
    <source>
        <dbReference type="Proteomes" id="UP001148614"/>
    </source>
</evidence>
<evidence type="ECO:0000313" key="2">
    <source>
        <dbReference type="EMBL" id="KAJ3554402.1"/>
    </source>
</evidence>
<keyword evidence="3" id="KW-1185">Reference proteome</keyword>
<accession>A0A9W8N4C8</accession>
<protein>
    <submittedName>
        <fullName evidence="2">Uncharacterized protein</fullName>
    </submittedName>
</protein>
<feature type="region of interest" description="Disordered" evidence="1">
    <location>
        <begin position="38"/>
        <end position="67"/>
    </location>
</feature>